<gene>
    <name evidence="1" type="ORF">PoB_004263100</name>
</gene>
<dbReference type="Proteomes" id="UP000735302">
    <property type="component" value="Unassembled WGS sequence"/>
</dbReference>
<reference evidence="1 2" key="1">
    <citation type="journal article" date="2021" name="Elife">
        <title>Chloroplast acquisition without the gene transfer in kleptoplastic sea slugs, Plakobranchus ocellatus.</title>
        <authorList>
            <person name="Maeda T."/>
            <person name="Takahashi S."/>
            <person name="Yoshida T."/>
            <person name="Shimamura S."/>
            <person name="Takaki Y."/>
            <person name="Nagai Y."/>
            <person name="Toyoda A."/>
            <person name="Suzuki Y."/>
            <person name="Arimoto A."/>
            <person name="Ishii H."/>
            <person name="Satoh N."/>
            <person name="Nishiyama T."/>
            <person name="Hasebe M."/>
            <person name="Maruyama T."/>
            <person name="Minagawa J."/>
            <person name="Obokata J."/>
            <person name="Shigenobu S."/>
        </authorList>
    </citation>
    <scope>NUCLEOTIDE SEQUENCE [LARGE SCALE GENOMIC DNA]</scope>
</reference>
<keyword evidence="2" id="KW-1185">Reference proteome</keyword>
<sequence>MPKSLRKKERERMREEGKIKTKGIKVDSRKRAYPLRCIPYLGKYGDIKTNLVRETVKELAPPYRKSGRKSEPATYSCYRFQAEFALFAPHQCHGLSKRLHFCKIALVEFEPGASDRERDKPLCTLVLSLTPLLTPVPVAVESGLVQAQSRLRTQSD</sequence>
<proteinExistence type="predicted"/>
<protein>
    <submittedName>
        <fullName evidence="1">Uncharacterized protein</fullName>
    </submittedName>
</protein>
<name>A0AAV4BBB3_9GAST</name>
<dbReference type="AlphaFoldDB" id="A0AAV4BBB3"/>
<accession>A0AAV4BBB3</accession>
<evidence type="ECO:0000313" key="1">
    <source>
        <dbReference type="EMBL" id="GFO16126.1"/>
    </source>
</evidence>
<dbReference type="EMBL" id="BLXT01004649">
    <property type="protein sequence ID" value="GFO16126.1"/>
    <property type="molecule type" value="Genomic_DNA"/>
</dbReference>
<evidence type="ECO:0000313" key="2">
    <source>
        <dbReference type="Proteomes" id="UP000735302"/>
    </source>
</evidence>
<organism evidence="1 2">
    <name type="scientific">Plakobranchus ocellatus</name>
    <dbReference type="NCBI Taxonomy" id="259542"/>
    <lineage>
        <taxon>Eukaryota</taxon>
        <taxon>Metazoa</taxon>
        <taxon>Spiralia</taxon>
        <taxon>Lophotrochozoa</taxon>
        <taxon>Mollusca</taxon>
        <taxon>Gastropoda</taxon>
        <taxon>Heterobranchia</taxon>
        <taxon>Euthyneura</taxon>
        <taxon>Panpulmonata</taxon>
        <taxon>Sacoglossa</taxon>
        <taxon>Placobranchoidea</taxon>
        <taxon>Plakobranchidae</taxon>
        <taxon>Plakobranchus</taxon>
    </lineage>
</organism>
<comment type="caution">
    <text evidence="1">The sequence shown here is derived from an EMBL/GenBank/DDBJ whole genome shotgun (WGS) entry which is preliminary data.</text>
</comment>